<name>A0ABV8MVC3_9NEIS</name>
<dbReference type="InterPro" id="IPR001638">
    <property type="entry name" value="Solute-binding_3/MltF_N"/>
</dbReference>
<proteinExistence type="predicted"/>
<organism evidence="3 4">
    <name type="scientific">Chitinimonas lacunae</name>
    <dbReference type="NCBI Taxonomy" id="1963018"/>
    <lineage>
        <taxon>Bacteria</taxon>
        <taxon>Pseudomonadati</taxon>
        <taxon>Pseudomonadota</taxon>
        <taxon>Betaproteobacteria</taxon>
        <taxon>Neisseriales</taxon>
        <taxon>Chitinibacteraceae</taxon>
        <taxon>Chitinimonas</taxon>
    </lineage>
</organism>
<keyword evidence="1" id="KW-0732">Signal</keyword>
<evidence type="ECO:0000313" key="3">
    <source>
        <dbReference type="EMBL" id="MFC4161324.1"/>
    </source>
</evidence>
<dbReference type="PANTHER" id="PTHR35936:SF25">
    <property type="entry name" value="ABC TRANSPORTER SUBSTRATE-BINDING PROTEIN"/>
    <property type="match status" value="1"/>
</dbReference>
<sequence length="238" mass="27024">MPDRLVFALRPLPPYMMVEGGRFTGSHVEIIGRLATALGVRLEIVECPLARCLKLLEDGSADVSMGLVASPEREVYAAFLLPPYAHAVPTYFFQRTNDLREVREYNDLRNLRIGVVNGLRYFDEFDKDQTLQKDFAPNTETNFRKLLAGRLDVVPAGANVGTRFESDPEFAGKLKRASYVRQNSTLRQISLSRRSPWFGHRALMERKLAQLVDSGEIANILKYYETAYLSACRKSQRC</sequence>
<keyword evidence="4" id="KW-1185">Reference proteome</keyword>
<gene>
    <name evidence="3" type="ORF">ACFOW7_18450</name>
</gene>
<feature type="domain" description="Solute-binding protein family 3/N-terminal" evidence="2">
    <location>
        <begin position="11"/>
        <end position="224"/>
    </location>
</feature>
<dbReference type="Pfam" id="PF00497">
    <property type="entry name" value="SBP_bac_3"/>
    <property type="match status" value="1"/>
</dbReference>
<dbReference type="PANTHER" id="PTHR35936">
    <property type="entry name" value="MEMBRANE-BOUND LYTIC MUREIN TRANSGLYCOSYLASE F"/>
    <property type="match status" value="1"/>
</dbReference>
<dbReference type="EMBL" id="JBHSBU010000001">
    <property type="protein sequence ID" value="MFC4161324.1"/>
    <property type="molecule type" value="Genomic_DNA"/>
</dbReference>
<dbReference type="RefSeq" id="WP_378167135.1">
    <property type="nucleotide sequence ID" value="NZ_JBHSBU010000001.1"/>
</dbReference>
<accession>A0ABV8MVC3</accession>
<dbReference type="SUPFAM" id="SSF53850">
    <property type="entry name" value="Periplasmic binding protein-like II"/>
    <property type="match status" value="1"/>
</dbReference>
<evidence type="ECO:0000313" key="4">
    <source>
        <dbReference type="Proteomes" id="UP001595791"/>
    </source>
</evidence>
<reference evidence="4" key="1">
    <citation type="journal article" date="2019" name="Int. J. Syst. Evol. Microbiol.">
        <title>The Global Catalogue of Microorganisms (GCM) 10K type strain sequencing project: providing services to taxonomists for standard genome sequencing and annotation.</title>
        <authorList>
            <consortium name="The Broad Institute Genomics Platform"/>
            <consortium name="The Broad Institute Genome Sequencing Center for Infectious Disease"/>
            <person name="Wu L."/>
            <person name="Ma J."/>
        </authorList>
    </citation>
    <scope>NUCLEOTIDE SEQUENCE [LARGE SCALE GENOMIC DNA]</scope>
    <source>
        <strain evidence="4">LMG 29894</strain>
    </source>
</reference>
<dbReference type="Gene3D" id="3.40.190.10">
    <property type="entry name" value="Periplasmic binding protein-like II"/>
    <property type="match status" value="2"/>
</dbReference>
<dbReference type="Proteomes" id="UP001595791">
    <property type="component" value="Unassembled WGS sequence"/>
</dbReference>
<comment type="caution">
    <text evidence="3">The sequence shown here is derived from an EMBL/GenBank/DDBJ whole genome shotgun (WGS) entry which is preliminary data.</text>
</comment>
<evidence type="ECO:0000259" key="2">
    <source>
        <dbReference type="Pfam" id="PF00497"/>
    </source>
</evidence>
<evidence type="ECO:0000256" key="1">
    <source>
        <dbReference type="ARBA" id="ARBA00022729"/>
    </source>
</evidence>
<protein>
    <submittedName>
        <fullName evidence="3">Substrate-binding periplasmic protein</fullName>
    </submittedName>
</protein>